<dbReference type="Proteomes" id="UP000008550">
    <property type="component" value="Chromosome"/>
</dbReference>
<dbReference type="HOGENOM" id="CLU_080676_1_0_9"/>
<dbReference type="NCBIfam" id="NF011652">
    <property type="entry name" value="PRK15070.1"/>
    <property type="match status" value="1"/>
</dbReference>
<keyword evidence="5" id="KW-0808">Transferase</keyword>
<comment type="cofactor">
    <cofactor evidence="1">
        <name>Zn(2+)</name>
        <dbReference type="ChEBI" id="CHEBI:29105"/>
    </cofactor>
</comment>
<evidence type="ECO:0000256" key="10">
    <source>
        <dbReference type="ARBA" id="ARBA00030939"/>
    </source>
</evidence>
<keyword evidence="14" id="KW-1185">Reference proteome</keyword>
<evidence type="ECO:0000256" key="9">
    <source>
        <dbReference type="ARBA" id="ARBA00030044"/>
    </source>
</evidence>
<proteinExistence type="inferred from homology"/>
<dbReference type="GO" id="GO:0016747">
    <property type="term" value="F:acyltransferase activity, transferring groups other than amino-acyl groups"/>
    <property type="evidence" value="ECO:0007669"/>
    <property type="project" value="InterPro"/>
</dbReference>
<dbReference type="Pfam" id="PF06130">
    <property type="entry name" value="PTAC"/>
    <property type="match status" value="1"/>
</dbReference>
<accession>B0TAV1</accession>
<keyword evidence="6" id="KW-0479">Metal-binding</keyword>
<evidence type="ECO:0000256" key="2">
    <source>
        <dbReference type="ARBA" id="ARBA00007342"/>
    </source>
</evidence>
<organism evidence="13 14">
    <name type="scientific">Heliobacterium modesticaldum (strain ATCC 51547 / Ice1)</name>
    <dbReference type="NCBI Taxonomy" id="498761"/>
    <lineage>
        <taxon>Bacteria</taxon>
        <taxon>Bacillati</taxon>
        <taxon>Bacillota</taxon>
        <taxon>Clostridia</taxon>
        <taxon>Eubacteriales</taxon>
        <taxon>Heliobacteriaceae</taxon>
        <taxon>Heliomicrobium</taxon>
    </lineage>
</organism>
<evidence type="ECO:0000256" key="5">
    <source>
        <dbReference type="ARBA" id="ARBA00022679"/>
    </source>
</evidence>
<evidence type="ECO:0000256" key="8">
    <source>
        <dbReference type="ARBA" id="ARBA00023315"/>
    </source>
</evidence>
<dbReference type="STRING" id="498761.HM1_2514"/>
<reference evidence="13 14" key="1">
    <citation type="journal article" date="2008" name="J. Bacteriol.">
        <title>The genome of Heliobacterium modesticaldum, a phototrophic representative of the Firmicutes containing the simplest photosynthetic apparatus.</title>
        <authorList>
            <person name="Sattley W.M."/>
            <person name="Madigan M.T."/>
            <person name="Swingley W.D."/>
            <person name="Cheung P.C."/>
            <person name="Clocksin K.M."/>
            <person name="Conrad A.L."/>
            <person name="Dejesa L.C."/>
            <person name="Honchak B.M."/>
            <person name="Jung D.O."/>
            <person name="Karbach L.E."/>
            <person name="Kurdoglu A."/>
            <person name="Lahiri S."/>
            <person name="Mastrian S.D."/>
            <person name="Page L.E."/>
            <person name="Taylor H.L."/>
            <person name="Wang Z.T."/>
            <person name="Raymond J."/>
            <person name="Chen M."/>
            <person name="Blankenship R.E."/>
            <person name="Touchman J.W."/>
        </authorList>
    </citation>
    <scope>NUCLEOTIDE SEQUENCE [LARGE SCALE GENOMIC DNA]</scope>
    <source>
        <strain evidence="14">ATCC 51547 / Ice1</strain>
    </source>
</reference>
<dbReference type="RefSeq" id="WP_012283558.1">
    <property type="nucleotide sequence ID" value="NC_010337.2"/>
</dbReference>
<protein>
    <recommendedName>
        <fullName evidence="4">Phosphate propanoyltransferase</fullName>
        <ecNumber evidence="3">2.3.1.222</ecNumber>
    </recommendedName>
    <alternativeName>
        <fullName evidence="10">Phosphate acyltransferase PduL</fullName>
    </alternativeName>
    <alternativeName>
        <fullName evidence="9">Phosphotransacylase PduL</fullName>
    </alternativeName>
    <alternativeName>
        <fullName evidence="11">Propanediol utilization protein PduL</fullName>
    </alternativeName>
</protein>
<dbReference type="InterPro" id="IPR008300">
    <property type="entry name" value="PTAC"/>
</dbReference>
<dbReference type="KEGG" id="hmo:HM1_2514"/>
<evidence type="ECO:0000256" key="1">
    <source>
        <dbReference type="ARBA" id="ARBA00001947"/>
    </source>
</evidence>
<gene>
    <name evidence="13" type="ORF">HM1_2514</name>
</gene>
<evidence type="ECO:0000256" key="6">
    <source>
        <dbReference type="ARBA" id="ARBA00022723"/>
    </source>
</evidence>
<comment type="similarity">
    <text evidence="2">Belongs to the PduL family.</text>
</comment>
<sequence length="240" mass="26648">MLIAVGVSARHLHLSDEHLEILFGQGYRLTPKRHLSIPTQYVCEERVSIRGARGAIHNVAIIGPTRAQTQVEVTRTDAVTLGANPPIRLSGDLDESAPVTITGPKGQVELPEGLIVAMRHIHMTEKDADELGFSHKDYAMVIVPGPRSLVFDHVVVRVARENTHTELHIDTDEANTAALSNGEKVNLLRINDKKIRLEQLIAMFDERQLKQVEACIANIVAEERRKVAEMEDMLALLRKG</sequence>
<evidence type="ECO:0000313" key="14">
    <source>
        <dbReference type="Proteomes" id="UP000008550"/>
    </source>
</evidence>
<evidence type="ECO:0000313" key="13">
    <source>
        <dbReference type="EMBL" id="ABZ85062.1"/>
    </source>
</evidence>
<evidence type="ECO:0000256" key="3">
    <source>
        <dbReference type="ARBA" id="ARBA00012206"/>
    </source>
</evidence>
<evidence type="ECO:0000256" key="12">
    <source>
        <dbReference type="ARBA" id="ARBA00047589"/>
    </source>
</evidence>
<evidence type="ECO:0000256" key="4">
    <source>
        <dbReference type="ARBA" id="ARBA00020837"/>
    </source>
</evidence>
<dbReference type="PANTHER" id="PTHR39453:SF1">
    <property type="entry name" value="PHOSPHATE PROPANOYLTRANSFERASE"/>
    <property type="match status" value="1"/>
</dbReference>
<dbReference type="OrthoDB" id="9784365at2"/>
<dbReference type="PANTHER" id="PTHR39453">
    <property type="entry name" value="PHOSPHATE PROPANOYLTRANSFERASE"/>
    <property type="match status" value="1"/>
</dbReference>
<name>B0TAV1_HELMI</name>
<comment type="catalytic activity">
    <reaction evidence="12">
        <text>propanoyl-CoA + phosphate = propanoyl phosphate + CoA</text>
        <dbReference type="Rhea" id="RHEA:28046"/>
        <dbReference type="ChEBI" id="CHEBI:43474"/>
        <dbReference type="ChEBI" id="CHEBI:57287"/>
        <dbReference type="ChEBI" id="CHEBI:57392"/>
        <dbReference type="ChEBI" id="CHEBI:58933"/>
        <dbReference type="EC" id="2.3.1.222"/>
    </reaction>
</comment>
<keyword evidence="7" id="KW-0862">Zinc</keyword>
<dbReference type="EMBL" id="CP000930">
    <property type="protein sequence ID" value="ABZ85062.1"/>
    <property type="molecule type" value="Genomic_DNA"/>
</dbReference>
<dbReference type="EC" id="2.3.1.222" evidence="3"/>
<dbReference type="GO" id="GO:0046872">
    <property type="term" value="F:metal ion binding"/>
    <property type="evidence" value="ECO:0007669"/>
    <property type="project" value="UniProtKB-KW"/>
</dbReference>
<dbReference type="AlphaFoldDB" id="B0TAV1"/>
<evidence type="ECO:0000256" key="11">
    <source>
        <dbReference type="ARBA" id="ARBA00033077"/>
    </source>
</evidence>
<dbReference type="eggNOG" id="COG4869">
    <property type="taxonomic scope" value="Bacteria"/>
</dbReference>
<keyword evidence="8" id="KW-0012">Acyltransferase</keyword>
<evidence type="ECO:0000256" key="7">
    <source>
        <dbReference type="ARBA" id="ARBA00022833"/>
    </source>
</evidence>